<protein>
    <recommendedName>
        <fullName evidence="3">Small hydrophobic membrane protein</fullName>
    </recommendedName>
</protein>
<accession>A0ABW6LS32</accession>
<evidence type="ECO:0000313" key="1">
    <source>
        <dbReference type="EMBL" id="MFE9231190.1"/>
    </source>
</evidence>
<evidence type="ECO:0000313" key="2">
    <source>
        <dbReference type="Proteomes" id="UP001601288"/>
    </source>
</evidence>
<dbReference type="RefSeq" id="WP_358292487.1">
    <property type="nucleotide sequence ID" value="NZ_JBEYGJ010000064.1"/>
</dbReference>
<keyword evidence="2" id="KW-1185">Reference proteome</keyword>
<gene>
    <name evidence="1" type="ORF">ACFYM3_42785</name>
</gene>
<organism evidence="1 2">
    <name type="scientific">Streptomyces massasporeus</name>
    <dbReference type="NCBI Taxonomy" id="67324"/>
    <lineage>
        <taxon>Bacteria</taxon>
        <taxon>Bacillati</taxon>
        <taxon>Actinomycetota</taxon>
        <taxon>Actinomycetes</taxon>
        <taxon>Kitasatosporales</taxon>
        <taxon>Streptomycetaceae</taxon>
        <taxon>Streptomyces</taxon>
    </lineage>
</organism>
<reference evidence="1 2" key="1">
    <citation type="submission" date="2024-10" db="EMBL/GenBank/DDBJ databases">
        <title>The Natural Products Discovery Center: Release of the First 8490 Sequenced Strains for Exploring Actinobacteria Biosynthetic Diversity.</title>
        <authorList>
            <person name="Kalkreuter E."/>
            <person name="Kautsar S.A."/>
            <person name="Yang D."/>
            <person name="Bader C.D."/>
            <person name="Teijaro C.N."/>
            <person name="Fluegel L."/>
            <person name="Davis C.M."/>
            <person name="Simpson J.R."/>
            <person name="Lauterbach L."/>
            <person name="Steele A.D."/>
            <person name="Gui C."/>
            <person name="Meng S."/>
            <person name="Li G."/>
            <person name="Viehrig K."/>
            <person name="Ye F."/>
            <person name="Su P."/>
            <person name="Kiefer A.F."/>
            <person name="Nichols A."/>
            <person name="Cepeda A.J."/>
            <person name="Yan W."/>
            <person name="Fan B."/>
            <person name="Jiang Y."/>
            <person name="Adhikari A."/>
            <person name="Zheng C.-J."/>
            <person name="Schuster L."/>
            <person name="Cowan T.M."/>
            <person name="Smanski M.J."/>
            <person name="Chevrette M.G."/>
            <person name="De Carvalho L.P.S."/>
            <person name="Shen B."/>
        </authorList>
    </citation>
    <scope>NUCLEOTIDE SEQUENCE [LARGE SCALE GENOMIC DNA]</scope>
    <source>
        <strain evidence="1 2">NPDC007066</strain>
    </source>
</reference>
<proteinExistence type="predicted"/>
<evidence type="ECO:0008006" key="3">
    <source>
        <dbReference type="Google" id="ProtNLM"/>
    </source>
</evidence>
<name>A0ABW6LS32_9ACTN</name>
<dbReference type="Proteomes" id="UP001601288">
    <property type="component" value="Unassembled WGS sequence"/>
</dbReference>
<sequence length="54" mass="5806">MVFIIFALLLLGLFLGSVAHIPIPVSLIAGGLIAIWLTIFTVRERRAGRSEGDA</sequence>
<dbReference type="EMBL" id="JBIAFP010000050">
    <property type="protein sequence ID" value="MFE9231190.1"/>
    <property type="molecule type" value="Genomic_DNA"/>
</dbReference>
<comment type="caution">
    <text evidence="1">The sequence shown here is derived from an EMBL/GenBank/DDBJ whole genome shotgun (WGS) entry which is preliminary data.</text>
</comment>